<proteinExistence type="predicted"/>
<sequence length="172" mass="19969">MVPKLDAFFHNVILPKVLCKECAVDNAKDEYVCLCHKGELSKMIESKQELICNFIFYKVPDPFSIPQLYRKFWTFANSLNKIRITLYTFVTRLRTVDCEIPARVLVAKYPFLKSVLGKVFLYHLIVSKEQSQGEEAYKRLTSLQTLARPALRRAGAQIWQQYCAIFSIISYS</sequence>
<evidence type="ECO:0000313" key="1">
    <source>
        <dbReference type="EnsemblMetazoa" id="Aqu2.1.20394_001"/>
    </source>
</evidence>
<organism evidence="1">
    <name type="scientific">Amphimedon queenslandica</name>
    <name type="common">Sponge</name>
    <dbReference type="NCBI Taxonomy" id="400682"/>
    <lineage>
        <taxon>Eukaryota</taxon>
        <taxon>Metazoa</taxon>
        <taxon>Porifera</taxon>
        <taxon>Demospongiae</taxon>
        <taxon>Heteroscleromorpha</taxon>
        <taxon>Haplosclerida</taxon>
        <taxon>Niphatidae</taxon>
        <taxon>Amphimedon</taxon>
    </lineage>
</organism>
<name>A0A1X7TYK6_AMPQE</name>
<protein>
    <submittedName>
        <fullName evidence="1">Uncharacterized protein</fullName>
    </submittedName>
</protein>
<dbReference type="AlphaFoldDB" id="A0A1X7TYK6"/>
<reference evidence="1" key="1">
    <citation type="submission" date="2017-05" db="UniProtKB">
        <authorList>
            <consortium name="EnsemblMetazoa"/>
        </authorList>
    </citation>
    <scope>IDENTIFICATION</scope>
</reference>
<accession>A0A1X7TYK6</accession>
<dbReference type="InParanoid" id="A0A1X7TYK6"/>
<dbReference type="EnsemblMetazoa" id="Aqu2.1.20394_001">
    <property type="protein sequence ID" value="Aqu2.1.20394_001"/>
    <property type="gene ID" value="Aqu2.1.20394"/>
</dbReference>